<evidence type="ECO:0000313" key="2">
    <source>
        <dbReference type="Proteomes" id="UP000789707"/>
    </source>
</evidence>
<reference evidence="1 2" key="1">
    <citation type="submission" date="2021-11" db="EMBL/GenBank/DDBJ databases">
        <authorList>
            <person name="Depoorter E."/>
        </authorList>
    </citation>
    <scope>NUCLEOTIDE SEQUENCE [LARGE SCALE GENOMIC DNA]</scope>
    <source>
        <strain evidence="1 2">LMG 24289</strain>
    </source>
</reference>
<keyword evidence="2" id="KW-1185">Reference proteome</keyword>
<accession>A0ABM8Z488</accession>
<sequence>MTEKLEQSKEFIREISILTNRNMWLNIAMEHIYKSEKSFPVLYKYIFCDGFQDSIANQLTFAKIWAGEIELVEKKPKYVIYQVNENSKTGKVHYTIYAMAEESRFYPRRVNTDRVPDINASPDELFDQDFAFAMRDTGKFKIKKVVE</sequence>
<proteinExistence type="predicted"/>
<dbReference type="RefSeq" id="WP_230096018.1">
    <property type="nucleotide sequence ID" value="NZ_CAKKNS010000001.1"/>
</dbReference>
<evidence type="ECO:0000313" key="1">
    <source>
        <dbReference type="EMBL" id="CAH0415948.1"/>
    </source>
</evidence>
<organism evidence="1 2">
    <name type="scientific">Periweissella fabaria</name>
    <dbReference type="NCBI Taxonomy" id="546157"/>
    <lineage>
        <taxon>Bacteria</taxon>
        <taxon>Bacillati</taxon>
        <taxon>Bacillota</taxon>
        <taxon>Bacilli</taxon>
        <taxon>Lactobacillales</taxon>
        <taxon>Lactobacillaceae</taxon>
        <taxon>Periweissella</taxon>
    </lineage>
</organism>
<dbReference type="Proteomes" id="UP000789707">
    <property type="component" value="Unassembled WGS sequence"/>
</dbReference>
<name>A0ABM8Z488_9LACO</name>
<comment type="caution">
    <text evidence="1">The sequence shown here is derived from an EMBL/GenBank/DDBJ whole genome shotgun (WGS) entry which is preliminary data.</text>
</comment>
<dbReference type="EMBL" id="CAKKNS010000001">
    <property type="protein sequence ID" value="CAH0415948.1"/>
    <property type="molecule type" value="Genomic_DNA"/>
</dbReference>
<gene>
    <name evidence="1" type="ORF">WFA24289_00246</name>
</gene>
<protein>
    <submittedName>
        <fullName evidence="1">Uncharacterized protein</fullName>
    </submittedName>
</protein>